<dbReference type="SUPFAM" id="SSF46600">
    <property type="entry name" value="C-terminal UvrC-binding domain of UvrB"/>
    <property type="match status" value="1"/>
</dbReference>
<dbReference type="InterPro" id="IPR027417">
    <property type="entry name" value="P-loop_NTPase"/>
</dbReference>
<evidence type="ECO:0000256" key="1">
    <source>
        <dbReference type="ARBA" id="ARBA00004496"/>
    </source>
</evidence>
<keyword evidence="10 13" id="KW-0742">SOS response</keyword>
<dbReference type="Gene3D" id="4.10.860.10">
    <property type="entry name" value="UVR domain"/>
    <property type="match status" value="1"/>
</dbReference>
<evidence type="ECO:0000256" key="9">
    <source>
        <dbReference type="ARBA" id="ARBA00023204"/>
    </source>
</evidence>
<keyword evidence="3 13" id="KW-0963">Cytoplasm</keyword>
<keyword evidence="7 13" id="KW-0067">ATP-binding</keyword>
<dbReference type="GO" id="GO:0006289">
    <property type="term" value="P:nucleotide-excision repair"/>
    <property type="evidence" value="ECO:0007669"/>
    <property type="project" value="UniProtKB-UniRule"/>
</dbReference>
<feature type="domain" description="UVR" evidence="15">
    <location>
        <begin position="625"/>
        <end position="660"/>
    </location>
</feature>
<evidence type="ECO:0000259" key="17">
    <source>
        <dbReference type="PROSITE" id="PS51194"/>
    </source>
</evidence>
<keyword evidence="6 13" id="KW-0228">DNA excision</keyword>
<evidence type="ECO:0000256" key="6">
    <source>
        <dbReference type="ARBA" id="ARBA00022769"/>
    </source>
</evidence>
<dbReference type="Proteomes" id="UP000782312">
    <property type="component" value="Unassembled WGS sequence"/>
</dbReference>
<evidence type="ECO:0000259" key="15">
    <source>
        <dbReference type="PROSITE" id="PS50151"/>
    </source>
</evidence>
<dbReference type="GO" id="GO:0005737">
    <property type="term" value="C:cytoplasm"/>
    <property type="evidence" value="ECO:0007669"/>
    <property type="project" value="UniProtKB-SubCell"/>
</dbReference>
<feature type="short sequence motif" description="Beta-hairpin" evidence="13">
    <location>
        <begin position="91"/>
        <end position="114"/>
    </location>
</feature>
<accession>A0A932MLK5</accession>
<comment type="function">
    <text evidence="13">The UvrABC repair system catalyzes the recognition and processing of DNA lesions. A damage recognition complex composed of 2 UvrA and 2 UvrB subunits scans DNA for abnormalities. Upon binding of the UvrA(2)B(2) complex to a putative damaged site, the DNA wraps around one UvrB monomer. DNA wrap is dependent on ATP binding by UvrB and probably causes local melting of the DNA helix, facilitating insertion of UvrB beta-hairpin between the DNA strands. Then UvrB probes one DNA strand for the presence of a lesion. If a lesion is found the UvrA subunits dissociate and the UvrB-DNA preincision complex is formed. This complex is subsequently bound by UvrC and the second UvrB is released. If no lesion is found, the DNA wraps around the other UvrB subunit that will check the other stand for damage.</text>
</comment>
<dbReference type="PROSITE" id="PS51192">
    <property type="entry name" value="HELICASE_ATP_BIND_1"/>
    <property type="match status" value="1"/>
</dbReference>
<evidence type="ECO:0000313" key="19">
    <source>
        <dbReference type="Proteomes" id="UP000782312"/>
    </source>
</evidence>
<comment type="subcellular location">
    <subcellularLocation>
        <location evidence="1 13 14">Cytoplasm</location>
    </subcellularLocation>
</comment>
<dbReference type="InterPro" id="IPR004807">
    <property type="entry name" value="UvrB"/>
</dbReference>
<evidence type="ECO:0000256" key="11">
    <source>
        <dbReference type="ARBA" id="ARBA00026033"/>
    </source>
</evidence>
<evidence type="ECO:0000256" key="10">
    <source>
        <dbReference type="ARBA" id="ARBA00023236"/>
    </source>
</evidence>
<feature type="domain" description="Helicase ATP-binding" evidence="16">
    <location>
        <begin position="25"/>
        <end position="173"/>
    </location>
</feature>
<evidence type="ECO:0000256" key="3">
    <source>
        <dbReference type="ARBA" id="ARBA00022490"/>
    </source>
</evidence>
<evidence type="ECO:0000256" key="4">
    <source>
        <dbReference type="ARBA" id="ARBA00022741"/>
    </source>
</evidence>
<dbReference type="InterPro" id="IPR001650">
    <property type="entry name" value="Helicase_C-like"/>
</dbReference>
<keyword evidence="4 13" id="KW-0547">Nucleotide-binding</keyword>
<gene>
    <name evidence="13 18" type="primary">uvrB</name>
    <name evidence="18" type="ORF">HYZ11_06740</name>
</gene>
<dbReference type="HAMAP" id="MF_00204">
    <property type="entry name" value="UvrB"/>
    <property type="match status" value="1"/>
</dbReference>
<evidence type="ECO:0000256" key="7">
    <source>
        <dbReference type="ARBA" id="ARBA00022840"/>
    </source>
</evidence>
<dbReference type="GO" id="GO:0016887">
    <property type="term" value="F:ATP hydrolysis activity"/>
    <property type="evidence" value="ECO:0007669"/>
    <property type="project" value="InterPro"/>
</dbReference>
<dbReference type="CDD" id="cd17916">
    <property type="entry name" value="DEXHc_UvrB"/>
    <property type="match status" value="1"/>
</dbReference>
<comment type="domain">
    <text evidence="13">The beta-hairpin motif is involved in DNA binding.</text>
</comment>
<reference evidence="18" key="1">
    <citation type="submission" date="2020-07" db="EMBL/GenBank/DDBJ databases">
        <title>Huge and variable diversity of episymbiotic CPR bacteria and DPANN archaea in groundwater ecosystems.</title>
        <authorList>
            <person name="He C.Y."/>
            <person name="Keren R."/>
            <person name="Whittaker M."/>
            <person name="Farag I.F."/>
            <person name="Doudna J."/>
            <person name="Cate J.H.D."/>
            <person name="Banfield J.F."/>
        </authorList>
    </citation>
    <scope>NUCLEOTIDE SEQUENCE</scope>
    <source>
        <strain evidence="18">NC_groundwater_763_Ag_S-0.2um_68_21</strain>
    </source>
</reference>
<dbReference type="SMART" id="SM00487">
    <property type="entry name" value="DEXDc"/>
    <property type="match status" value="1"/>
</dbReference>
<dbReference type="GO" id="GO:0005524">
    <property type="term" value="F:ATP binding"/>
    <property type="evidence" value="ECO:0007669"/>
    <property type="project" value="UniProtKB-UniRule"/>
</dbReference>
<protein>
    <recommendedName>
        <fullName evidence="12 13">UvrABC system protein B</fullName>
        <shortName evidence="13">Protein UvrB</shortName>
    </recommendedName>
    <alternativeName>
        <fullName evidence="13">Excinuclease ABC subunit B</fullName>
    </alternativeName>
</protein>
<comment type="subunit">
    <text evidence="11 13 14">Forms a heterotetramer with UvrA during the search for lesions. Interacts with UvrC in an incision complex.</text>
</comment>
<proteinExistence type="inferred from homology"/>
<dbReference type="CDD" id="cd18790">
    <property type="entry name" value="SF2_C_UvrB"/>
    <property type="match status" value="1"/>
</dbReference>
<evidence type="ECO:0000256" key="2">
    <source>
        <dbReference type="ARBA" id="ARBA00008533"/>
    </source>
</evidence>
<feature type="domain" description="Helicase C-terminal" evidence="17">
    <location>
        <begin position="430"/>
        <end position="592"/>
    </location>
</feature>
<dbReference type="Pfam" id="PF00271">
    <property type="entry name" value="Helicase_C"/>
    <property type="match status" value="1"/>
</dbReference>
<dbReference type="InterPro" id="IPR024759">
    <property type="entry name" value="UvrB_YAD/RRR_dom"/>
</dbReference>
<comment type="caution">
    <text evidence="18">The sequence shown here is derived from an EMBL/GenBank/DDBJ whole genome shotgun (WGS) entry which is preliminary data.</text>
</comment>
<keyword evidence="8 13" id="KW-0267">Excision nuclease</keyword>
<dbReference type="InterPro" id="IPR041471">
    <property type="entry name" value="UvrB_inter"/>
</dbReference>
<dbReference type="InterPro" id="IPR001943">
    <property type="entry name" value="UVR_dom"/>
</dbReference>
<dbReference type="InterPro" id="IPR036876">
    <property type="entry name" value="UVR_dom_sf"/>
</dbReference>
<dbReference type="PANTHER" id="PTHR24029:SF0">
    <property type="entry name" value="UVRABC SYSTEM PROTEIN B"/>
    <property type="match status" value="1"/>
</dbReference>
<sequence>MGAFQLVSEYAPTGDQPQAIEALVRGYREGQRQQVLLGVTGSGKTFTMANLIAHLEKPTLVLAHNKTLAAQLYNEFKGFFPHNAVEYFVSYYDYYQPEAYVPTTDTYIEKDASINEELDRLRHSATRSALTRRDVVVVASVSAIYGLGSPSDYFDLHIQLERGMEMNREELLTQLVRIQYRRSDTELRRASFRARGDVVEILPAHEDEQALRVEFFGNEIDAIAEIDPVRGAVLRKLDVADIYPNSHYITPEERLGRAAQSIEKELWARTAELLAEGKEAESRRLQQRTLQDMEMLREVGYCHGVENYSRHLDGRLPGEPPATLFAYFPQDHLVIVDESHQSVPQLRGMYRGDRSRKETLVNYGFRLPSALDNRPLKFEEFEGQLRDVLYVSATPGPYELEKSEGVVAEQILRPTGLVDPPVEVRPVSGQVDDLLGEVRLCAAKGERVLVTTLTKRFSEDLTEYYEDLGVRVRYLHSDIDALERVRIIRDLRSGAFDVLIGINLLREGLDLPEVALVAIFDADKEGFLRSETSLIQTAGRAARHVNGRVIMYADHMTESMRRAIGEMERRRSIQLAYNEANGIVPRSIQRRMDGLLETVWLPDYVETAAVAEEESPYGEVSAEDAPALGALRAQMKEAAQRLEFERAAELRDRILAIERRQLGLKV</sequence>
<dbReference type="SUPFAM" id="SSF52540">
    <property type="entry name" value="P-loop containing nucleoside triphosphate hydrolases"/>
    <property type="match status" value="2"/>
</dbReference>
<dbReference type="InterPro" id="IPR006935">
    <property type="entry name" value="Helicase/UvrB_N"/>
</dbReference>
<dbReference type="Pfam" id="PF17757">
    <property type="entry name" value="UvrB_inter"/>
    <property type="match status" value="1"/>
</dbReference>
<dbReference type="Pfam" id="PF02151">
    <property type="entry name" value="UVR"/>
    <property type="match status" value="1"/>
</dbReference>
<organism evidence="18 19">
    <name type="scientific">Tectimicrobiota bacterium</name>
    <dbReference type="NCBI Taxonomy" id="2528274"/>
    <lineage>
        <taxon>Bacteria</taxon>
        <taxon>Pseudomonadati</taxon>
        <taxon>Nitrospinota/Tectimicrobiota group</taxon>
        <taxon>Candidatus Tectimicrobiota</taxon>
    </lineage>
</organism>
<evidence type="ECO:0000256" key="8">
    <source>
        <dbReference type="ARBA" id="ARBA00022881"/>
    </source>
</evidence>
<dbReference type="EMBL" id="JACPUR010000017">
    <property type="protein sequence ID" value="MBI3127284.1"/>
    <property type="molecule type" value="Genomic_DNA"/>
</dbReference>
<dbReference type="NCBIfam" id="NF003673">
    <property type="entry name" value="PRK05298.1"/>
    <property type="match status" value="1"/>
</dbReference>
<dbReference type="PROSITE" id="PS50151">
    <property type="entry name" value="UVR"/>
    <property type="match status" value="1"/>
</dbReference>
<dbReference type="PANTHER" id="PTHR24029">
    <property type="entry name" value="UVRABC SYSTEM PROTEIN B"/>
    <property type="match status" value="1"/>
</dbReference>
<dbReference type="GO" id="GO:0009381">
    <property type="term" value="F:excinuclease ABC activity"/>
    <property type="evidence" value="ECO:0007669"/>
    <property type="project" value="UniProtKB-UniRule"/>
</dbReference>
<evidence type="ECO:0000256" key="5">
    <source>
        <dbReference type="ARBA" id="ARBA00022763"/>
    </source>
</evidence>
<dbReference type="Gene3D" id="3.40.50.300">
    <property type="entry name" value="P-loop containing nucleotide triphosphate hydrolases"/>
    <property type="match status" value="3"/>
</dbReference>
<dbReference type="InterPro" id="IPR014001">
    <property type="entry name" value="Helicase_ATP-bd"/>
</dbReference>
<keyword evidence="9 13" id="KW-0234">DNA repair</keyword>
<dbReference type="GO" id="GO:0009380">
    <property type="term" value="C:excinuclease repair complex"/>
    <property type="evidence" value="ECO:0007669"/>
    <property type="project" value="InterPro"/>
</dbReference>
<dbReference type="GO" id="GO:0009432">
    <property type="term" value="P:SOS response"/>
    <property type="evidence" value="ECO:0007669"/>
    <property type="project" value="UniProtKB-UniRule"/>
</dbReference>
<dbReference type="PROSITE" id="PS51194">
    <property type="entry name" value="HELICASE_CTER"/>
    <property type="match status" value="1"/>
</dbReference>
<evidence type="ECO:0000256" key="12">
    <source>
        <dbReference type="ARBA" id="ARBA00029504"/>
    </source>
</evidence>
<feature type="binding site" evidence="13">
    <location>
        <begin position="38"/>
        <end position="45"/>
    </location>
    <ligand>
        <name>ATP</name>
        <dbReference type="ChEBI" id="CHEBI:30616"/>
    </ligand>
</feature>
<comment type="similarity">
    <text evidence="2 13 14">Belongs to the UvrB family.</text>
</comment>
<dbReference type="NCBIfam" id="TIGR00631">
    <property type="entry name" value="uvrb"/>
    <property type="match status" value="1"/>
</dbReference>
<dbReference type="Pfam" id="PF12344">
    <property type="entry name" value="UvrB"/>
    <property type="match status" value="1"/>
</dbReference>
<dbReference type="Pfam" id="PF04851">
    <property type="entry name" value="ResIII"/>
    <property type="match status" value="1"/>
</dbReference>
<dbReference type="GO" id="GO:0003677">
    <property type="term" value="F:DNA binding"/>
    <property type="evidence" value="ECO:0007669"/>
    <property type="project" value="UniProtKB-UniRule"/>
</dbReference>
<keyword evidence="5 13" id="KW-0227">DNA damage</keyword>
<dbReference type="SMART" id="SM00490">
    <property type="entry name" value="HELICc"/>
    <property type="match status" value="1"/>
</dbReference>
<evidence type="ECO:0000313" key="18">
    <source>
        <dbReference type="EMBL" id="MBI3127284.1"/>
    </source>
</evidence>
<evidence type="ECO:0000259" key="16">
    <source>
        <dbReference type="PROSITE" id="PS51192"/>
    </source>
</evidence>
<evidence type="ECO:0000256" key="14">
    <source>
        <dbReference type="RuleBase" id="RU003587"/>
    </source>
</evidence>
<evidence type="ECO:0000256" key="13">
    <source>
        <dbReference type="HAMAP-Rule" id="MF_00204"/>
    </source>
</evidence>
<name>A0A932MLK5_UNCTE</name>
<dbReference type="AlphaFoldDB" id="A0A932MLK5"/>